<keyword evidence="2" id="KW-0808">Transferase</keyword>
<dbReference type="OrthoDB" id="8742915at2"/>
<feature type="domain" description="Glycosyltransferase 2-like" evidence="1">
    <location>
        <begin position="219"/>
        <end position="349"/>
    </location>
</feature>
<organism evidence="2 3">
    <name type="scientific">Acinetobacter marinus</name>
    <dbReference type="NCBI Taxonomy" id="281375"/>
    <lineage>
        <taxon>Bacteria</taxon>
        <taxon>Pseudomonadati</taxon>
        <taxon>Pseudomonadota</taxon>
        <taxon>Gammaproteobacteria</taxon>
        <taxon>Moraxellales</taxon>
        <taxon>Moraxellaceae</taxon>
        <taxon>Acinetobacter</taxon>
    </lineage>
</organism>
<protein>
    <submittedName>
        <fullName evidence="2">Glycosyl transferase family 2</fullName>
    </submittedName>
</protein>
<dbReference type="Pfam" id="PF00535">
    <property type="entry name" value="Glycos_transf_2"/>
    <property type="match status" value="1"/>
</dbReference>
<dbReference type="EMBL" id="FMYK01000004">
    <property type="protein sequence ID" value="SDC36849.1"/>
    <property type="molecule type" value="Genomic_DNA"/>
</dbReference>
<dbReference type="AlphaFoldDB" id="A0A1G6L0G1"/>
<evidence type="ECO:0000259" key="1">
    <source>
        <dbReference type="Pfam" id="PF00535"/>
    </source>
</evidence>
<sequence length="487" mass="55873">MFSQFRAYSSFKKSKYVAYLSLSKQWKHSSNEKVLWALYQLGMYNEVNLKREREMFDVQSKYTLIAIIVSAFACGQDIQGEEFIQKYERLFSQDMTLLVEKLATFNYNRALLLAKTYRLTSLCVVALMEKSGDVASAKVMLQNLNTSDSSISNVDKSILMANLSIGVCDKLASLNAIYASAQMSKICLENDNKSNLNVNTIQPCSDEYQRVQPSRGVVSIIMTAFNAKDYIETAVESILKQSYRFIELIIVDDCSTDGTWDIIQSFAKKDQRVRPMRQILNAGTYLAKNKALLMAKGDFVMCHDADDWSHPQRLERQLQPLLEDKKLIATVSNWVRLTNQGRFVSRSVFPLSRLNPSSLLFRRTAVMKKVGFWDAVRTGADSEFNHRVKLAFGHHRVKKVNLPLAIGSFHEKSLMNAPETGFVDQRIPVDRQMYWESWMHWHIDVLRNKGSFYLPIISSYAQRKFEAPEKILPNESVLKEVARSIQH</sequence>
<dbReference type="InterPro" id="IPR029044">
    <property type="entry name" value="Nucleotide-diphossugar_trans"/>
</dbReference>
<dbReference type="Gene3D" id="3.90.550.10">
    <property type="entry name" value="Spore Coat Polysaccharide Biosynthesis Protein SpsA, Chain A"/>
    <property type="match status" value="1"/>
</dbReference>
<name>A0A1G6L0G1_9GAMM</name>
<gene>
    <name evidence="2" type="ORF">SAMN05421749_104261</name>
</gene>
<dbReference type="InterPro" id="IPR001173">
    <property type="entry name" value="Glyco_trans_2-like"/>
</dbReference>
<evidence type="ECO:0000313" key="2">
    <source>
        <dbReference type="EMBL" id="SDC36849.1"/>
    </source>
</evidence>
<reference evidence="3" key="1">
    <citation type="submission" date="2016-09" db="EMBL/GenBank/DDBJ databases">
        <authorList>
            <person name="Varghese N."/>
            <person name="Submissions S."/>
        </authorList>
    </citation>
    <scope>NUCLEOTIDE SEQUENCE [LARGE SCALE GENOMIC DNA]</scope>
    <source>
        <strain evidence="3">ANC 3699</strain>
    </source>
</reference>
<dbReference type="RefSeq" id="WP_092619476.1">
    <property type="nucleotide sequence ID" value="NZ_FMYK01000004.1"/>
</dbReference>
<dbReference type="CDD" id="cd00761">
    <property type="entry name" value="Glyco_tranf_GTA_type"/>
    <property type="match status" value="1"/>
</dbReference>
<dbReference type="Proteomes" id="UP000242317">
    <property type="component" value="Unassembled WGS sequence"/>
</dbReference>
<accession>A0A1G6L0G1</accession>
<dbReference type="PANTHER" id="PTHR22916:SF3">
    <property type="entry name" value="UDP-GLCNAC:BETAGAL BETA-1,3-N-ACETYLGLUCOSAMINYLTRANSFERASE-LIKE PROTEIN 1"/>
    <property type="match status" value="1"/>
</dbReference>
<dbReference type="SUPFAM" id="SSF53448">
    <property type="entry name" value="Nucleotide-diphospho-sugar transferases"/>
    <property type="match status" value="1"/>
</dbReference>
<proteinExistence type="predicted"/>
<dbReference type="PANTHER" id="PTHR22916">
    <property type="entry name" value="GLYCOSYLTRANSFERASE"/>
    <property type="match status" value="1"/>
</dbReference>
<keyword evidence="3" id="KW-1185">Reference proteome</keyword>
<evidence type="ECO:0000313" key="3">
    <source>
        <dbReference type="Proteomes" id="UP000242317"/>
    </source>
</evidence>
<dbReference type="GO" id="GO:0016758">
    <property type="term" value="F:hexosyltransferase activity"/>
    <property type="evidence" value="ECO:0007669"/>
    <property type="project" value="UniProtKB-ARBA"/>
</dbReference>